<evidence type="ECO:0000256" key="5">
    <source>
        <dbReference type="ARBA" id="ARBA00022989"/>
    </source>
</evidence>
<keyword evidence="5" id="KW-1133">Transmembrane helix</keyword>
<dbReference type="AlphaFoldDB" id="A0A9D9DVG1"/>
<reference evidence="7" key="1">
    <citation type="submission" date="2020-10" db="EMBL/GenBank/DDBJ databases">
        <authorList>
            <person name="Gilroy R."/>
        </authorList>
    </citation>
    <scope>NUCLEOTIDE SEQUENCE</scope>
    <source>
        <strain evidence="7">2889</strain>
    </source>
</reference>
<comment type="caution">
    <text evidence="7">The sequence shown here is derived from an EMBL/GenBank/DDBJ whole genome shotgun (WGS) entry which is preliminary data.</text>
</comment>
<dbReference type="GO" id="GO:0006629">
    <property type="term" value="P:lipid metabolic process"/>
    <property type="evidence" value="ECO:0007669"/>
    <property type="project" value="TreeGrafter"/>
</dbReference>
<dbReference type="Pfam" id="PF07787">
    <property type="entry name" value="TMEM43"/>
    <property type="match status" value="1"/>
</dbReference>
<dbReference type="GO" id="GO:0071763">
    <property type="term" value="P:nuclear membrane organization"/>
    <property type="evidence" value="ECO:0007669"/>
    <property type="project" value="TreeGrafter"/>
</dbReference>
<evidence type="ECO:0000313" key="7">
    <source>
        <dbReference type="EMBL" id="MBO8432850.1"/>
    </source>
</evidence>
<sequence>MLEDAQGVTVHVDDVSETDPSLNGKLIHATAFTATKDSLIDAAFGIGAVAIKLERRVEYYQWVENAETETKDKIGGSQEQTTTYTYNKEWVGKPVKSAEFKDPAYQNSNFTVMNFEDKSYVADNVTFGAYRLPKNLINTISDEIPMELNFSQEQLKQWNSDVRAVIEGMVMPRPDSLAQSSDIEYVHVNNNVLYFGKSPRGRKLNCVKAGFAR</sequence>
<dbReference type="GO" id="GO:0012505">
    <property type="term" value="C:endomembrane system"/>
    <property type="evidence" value="ECO:0007669"/>
    <property type="project" value="UniProtKB-SubCell"/>
</dbReference>
<keyword evidence="4" id="KW-0256">Endoplasmic reticulum</keyword>
<evidence type="ECO:0000256" key="3">
    <source>
        <dbReference type="ARBA" id="ARBA00022692"/>
    </source>
</evidence>
<evidence type="ECO:0000256" key="1">
    <source>
        <dbReference type="ARBA" id="ARBA00004127"/>
    </source>
</evidence>
<dbReference type="PANTHER" id="PTHR13416">
    <property type="match status" value="1"/>
</dbReference>
<protein>
    <submittedName>
        <fullName evidence="7">Uncharacterized protein</fullName>
    </submittedName>
</protein>
<reference evidence="7" key="2">
    <citation type="journal article" date="2021" name="PeerJ">
        <title>Extensive microbial diversity within the chicken gut microbiome revealed by metagenomics and culture.</title>
        <authorList>
            <person name="Gilroy R."/>
            <person name="Ravi A."/>
            <person name="Getino M."/>
            <person name="Pursley I."/>
            <person name="Horton D.L."/>
            <person name="Alikhan N.F."/>
            <person name="Baker D."/>
            <person name="Gharbi K."/>
            <person name="Hall N."/>
            <person name="Watson M."/>
            <person name="Adriaenssens E.M."/>
            <person name="Foster-Nyarko E."/>
            <person name="Jarju S."/>
            <person name="Secka A."/>
            <person name="Antonio M."/>
            <person name="Oren A."/>
            <person name="Chaudhuri R.R."/>
            <person name="La Ragione R."/>
            <person name="Hildebrand F."/>
            <person name="Pallen M.J."/>
        </authorList>
    </citation>
    <scope>NUCLEOTIDE SEQUENCE</scope>
    <source>
        <strain evidence="7">2889</strain>
    </source>
</reference>
<evidence type="ECO:0000256" key="4">
    <source>
        <dbReference type="ARBA" id="ARBA00022824"/>
    </source>
</evidence>
<gene>
    <name evidence="7" type="ORF">IAB08_06110</name>
</gene>
<accession>A0A9D9DVG1</accession>
<dbReference type="Proteomes" id="UP000823612">
    <property type="component" value="Unassembled WGS sequence"/>
</dbReference>
<dbReference type="EMBL" id="JADIMZ010000092">
    <property type="protein sequence ID" value="MBO8432850.1"/>
    <property type="molecule type" value="Genomic_DNA"/>
</dbReference>
<dbReference type="PANTHER" id="PTHR13416:SF2">
    <property type="entry name" value="TRANSMEMBRANE PROTEIN 43"/>
    <property type="match status" value="1"/>
</dbReference>
<keyword evidence="6" id="KW-0472">Membrane</keyword>
<evidence type="ECO:0000313" key="8">
    <source>
        <dbReference type="Proteomes" id="UP000823612"/>
    </source>
</evidence>
<keyword evidence="3" id="KW-0812">Transmembrane</keyword>
<proteinExistence type="predicted"/>
<name>A0A9D9DVG1_9BACT</name>
<dbReference type="InterPro" id="IPR012430">
    <property type="entry name" value="TMEM43_fam"/>
</dbReference>
<comment type="subcellular location">
    <subcellularLocation>
        <location evidence="1">Endomembrane system</location>
        <topology evidence="1">Multi-pass membrane protein</topology>
    </subcellularLocation>
    <subcellularLocation>
        <location evidence="2">Endoplasmic reticulum membrane</location>
    </subcellularLocation>
</comment>
<evidence type="ECO:0000256" key="6">
    <source>
        <dbReference type="ARBA" id="ARBA00023136"/>
    </source>
</evidence>
<evidence type="ECO:0000256" key="2">
    <source>
        <dbReference type="ARBA" id="ARBA00004586"/>
    </source>
</evidence>
<organism evidence="7 8">
    <name type="scientific">Candidatus Pullibacteroides excrementavium</name>
    <dbReference type="NCBI Taxonomy" id="2840905"/>
    <lineage>
        <taxon>Bacteria</taxon>
        <taxon>Pseudomonadati</taxon>
        <taxon>Bacteroidota</taxon>
        <taxon>Bacteroidia</taxon>
        <taxon>Bacteroidales</taxon>
        <taxon>Candidatus Pullibacteroides</taxon>
    </lineage>
</organism>